<dbReference type="RefSeq" id="WP_207567101.1">
    <property type="nucleotide sequence ID" value="NZ_CP071446.1"/>
</dbReference>
<feature type="transmembrane region" description="Helical" evidence="1">
    <location>
        <begin position="6"/>
        <end position="27"/>
    </location>
</feature>
<protein>
    <submittedName>
        <fullName evidence="2">Uncharacterized protein</fullName>
    </submittedName>
</protein>
<keyword evidence="3" id="KW-1185">Reference proteome</keyword>
<reference evidence="2 3" key="1">
    <citation type="submission" date="2021-03" db="EMBL/GenBank/DDBJ databases">
        <title>Thermosipho ferrireducens sp.nov., an anaerobic thermophilic iron-reducing bacterium isolated from a deep-sea hydrothermal sulfide deposits.</title>
        <authorList>
            <person name="Zeng X."/>
            <person name="Chen Y."/>
            <person name="Shao Z."/>
        </authorList>
    </citation>
    <scope>NUCLEOTIDE SEQUENCE [LARGE SCALE GENOMIC DNA]</scope>
    <source>
        <strain evidence="2 3">JL129W03</strain>
    </source>
</reference>
<feature type="transmembrane region" description="Helical" evidence="1">
    <location>
        <begin position="48"/>
        <end position="65"/>
    </location>
</feature>
<dbReference type="EMBL" id="CP071446">
    <property type="protein sequence ID" value="QTA38382.1"/>
    <property type="molecule type" value="Genomic_DNA"/>
</dbReference>
<evidence type="ECO:0000313" key="3">
    <source>
        <dbReference type="Proteomes" id="UP000671862"/>
    </source>
</evidence>
<keyword evidence="1" id="KW-0472">Membrane</keyword>
<sequence>MKIVSNIFFISAVVLLIGAIIFFEVGLRSMRKRNLKKQIASNKLGWRLLFLTGVSFALSALFAYFA</sequence>
<keyword evidence="1" id="KW-1133">Transmembrane helix</keyword>
<dbReference type="Proteomes" id="UP000671862">
    <property type="component" value="Chromosome"/>
</dbReference>
<name>A0ABX7S708_9BACT</name>
<gene>
    <name evidence="2" type="ORF">JYK00_02330</name>
</gene>
<evidence type="ECO:0000313" key="2">
    <source>
        <dbReference type="EMBL" id="QTA38382.1"/>
    </source>
</evidence>
<evidence type="ECO:0000256" key="1">
    <source>
        <dbReference type="SAM" id="Phobius"/>
    </source>
</evidence>
<organism evidence="2 3">
    <name type="scientific">Thermosipho ferrireducens</name>
    <dbReference type="NCBI Taxonomy" id="2571116"/>
    <lineage>
        <taxon>Bacteria</taxon>
        <taxon>Thermotogati</taxon>
        <taxon>Thermotogota</taxon>
        <taxon>Thermotogae</taxon>
        <taxon>Thermotogales</taxon>
        <taxon>Fervidobacteriaceae</taxon>
        <taxon>Thermosipho</taxon>
    </lineage>
</organism>
<keyword evidence="1" id="KW-0812">Transmembrane</keyword>
<accession>A0ABX7S708</accession>
<proteinExistence type="predicted"/>